<dbReference type="PANTHER" id="PTHR30349:SF81">
    <property type="entry name" value="TYROSINE RECOMBINASE XERC"/>
    <property type="match status" value="1"/>
</dbReference>
<evidence type="ECO:0000259" key="5">
    <source>
        <dbReference type="PROSITE" id="PS51898"/>
    </source>
</evidence>
<accession>A0A1M6LR15</accession>
<sequence>MEDLIEQFSVYLIQSGKSENTIQTYALNVKQYLRWFADTYGMECRRLHRENILDYKAYLLNVQKYKGRHLNARTINGRLSALCSFNRFLINKGIQSDVVVDKEDFAKVQIEYANPCTIQKADVERFRQMILEAGDKRLYALVTILAYAGLRISEALDIKLSDLNLQMKELVVRKGKGGKQRLVYLNSKIVTAVREYLRTRRADSEYLFASRESERVDRTVINKLFKRFSDTITPHMLRHFYCSRCLESGYSIHEIAAQAGHRDLKTTLIYTNPSREEMKRKAELL</sequence>
<dbReference type="STRING" id="1830138.SAMN05443507_10353"/>
<evidence type="ECO:0000313" key="8">
    <source>
        <dbReference type="Proteomes" id="UP000184016"/>
    </source>
</evidence>
<dbReference type="InterPro" id="IPR002104">
    <property type="entry name" value="Integrase_catalytic"/>
</dbReference>
<dbReference type="CDD" id="cd00397">
    <property type="entry name" value="DNA_BRE_C"/>
    <property type="match status" value="1"/>
</dbReference>
<dbReference type="PROSITE" id="PS51898">
    <property type="entry name" value="TYR_RECOMBINASE"/>
    <property type="match status" value="1"/>
</dbReference>
<dbReference type="AlphaFoldDB" id="A0A1M6LR15"/>
<dbReference type="RefSeq" id="WP_072872971.1">
    <property type="nucleotide sequence ID" value="NZ_FRAF01000003.1"/>
</dbReference>
<proteinExistence type="predicted"/>
<reference evidence="8" key="1">
    <citation type="submission" date="2016-11" db="EMBL/GenBank/DDBJ databases">
        <authorList>
            <person name="Varghese N."/>
            <person name="Submissions S."/>
        </authorList>
    </citation>
    <scope>NUCLEOTIDE SEQUENCE [LARGE SCALE GENOMIC DNA]</scope>
    <source>
        <strain evidence="8">USBA-503</strain>
    </source>
</reference>
<dbReference type="EMBL" id="FRAF01000003">
    <property type="protein sequence ID" value="SHJ73625.1"/>
    <property type="molecule type" value="Genomic_DNA"/>
</dbReference>
<evidence type="ECO:0000259" key="6">
    <source>
        <dbReference type="PROSITE" id="PS51900"/>
    </source>
</evidence>
<evidence type="ECO:0000256" key="4">
    <source>
        <dbReference type="PROSITE-ProRule" id="PRU01248"/>
    </source>
</evidence>
<evidence type="ECO:0000256" key="1">
    <source>
        <dbReference type="ARBA" id="ARBA00022908"/>
    </source>
</evidence>
<dbReference type="OrthoDB" id="107900at2"/>
<evidence type="ECO:0000256" key="2">
    <source>
        <dbReference type="ARBA" id="ARBA00023125"/>
    </source>
</evidence>
<dbReference type="Proteomes" id="UP000184016">
    <property type="component" value="Unassembled WGS sequence"/>
</dbReference>
<keyword evidence="3" id="KW-0233">DNA recombination</keyword>
<evidence type="ECO:0000256" key="3">
    <source>
        <dbReference type="ARBA" id="ARBA00023172"/>
    </source>
</evidence>
<dbReference type="GO" id="GO:0006310">
    <property type="term" value="P:DNA recombination"/>
    <property type="evidence" value="ECO:0007669"/>
    <property type="project" value="UniProtKB-KW"/>
</dbReference>
<dbReference type="SUPFAM" id="SSF56349">
    <property type="entry name" value="DNA breaking-rejoining enzymes"/>
    <property type="match status" value="1"/>
</dbReference>
<protein>
    <submittedName>
        <fullName evidence="7">Integrase/recombinase XerD</fullName>
    </submittedName>
</protein>
<keyword evidence="2 4" id="KW-0238">DNA-binding</keyword>
<dbReference type="Pfam" id="PF00589">
    <property type="entry name" value="Phage_integrase"/>
    <property type="match status" value="1"/>
</dbReference>
<dbReference type="PANTHER" id="PTHR30349">
    <property type="entry name" value="PHAGE INTEGRASE-RELATED"/>
    <property type="match status" value="1"/>
</dbReference>
<dbReference type="Gene3D" id="1.10.443.10">
    <property type="entry name" value="Intergrase catalytic core"/>
    <property type="match status" value="1"/>
</dbReference>
<dbReference type="PROSITE" id="PS51900">
    <property type="entry name" value="CB"/>
    <property type="match status" value="1"/>
</dbReference>
<gene>
    <name evidence="7" type="ORF">SAMN05443507_10353</name>
</gene>
<dbReference type="Pfam" id="PF02899">
    <property type="entry name" value="Phage_int_SAM_1"/>
    <property type="match status" value="1"/>
</dbReference>
<keyword evidence="1" id="KW-0229">DNA integration</keyword>
<dbReference type="InterPro" id="IPR011010">
    <property type="entry name" value="DNA_brk_join_enz"/>
</dbReference>
<name>A0A1M6LR15_9BACL</name>
<feature type="domain" description="Tyr recombinase" evidence="5">
    <location>
        <begin position="113"/>
        <end position="283"/>
    </location>
</feature>
<dbReference type="InterPro" id="IPR050090">
    <property type="entry name" value="Tyrosine_recombinase_XerCD"/>
</dbReference>
<organism evidence="7 8">
    <name type="scientific">Alicyclobacillus tolerans</name>
    <dbReference type="NCBI Taxonomy" id="90970"/>
    <lineage>
        <taxon>Bacteria</taxon>
        <taxon>Bacillati</taxon>
        <taxon>Bacillota</taxon>
        <taxon>Bacilli</taxon>
        <taxon>Bacillales</taxon>
        <taxon>Alicyclobacillaceae</taxon>
        <taxon>Alicyclobacillus</taxon>
    </lineage>
</organism>
<dbReference type="InterPro" id="IPR010998">
    <property type="entry name" value="Integrase_recombinase_N"/>
</dbReference>
<dbReference type="GO" id="GO:0015074">
    <property type="term" value="P:DNA integration"/>
    <property type="evidence" value="ECO:0007669"/>
    <property type="project" value="UniProtKB-KW"/>
</dbReference>
<evidence type="ECO:0000313" key="7">
    <source>
        <dbReference type="EMBL" id="SHJ73625.1"/>
    </source>
</evidence>
<dbReference type="GO" id="GO:0003677">
    <property type="term" value="F:DNA binding"/>
    <property type="evidence" value="ECO:0007669"/>
    <property type="project" value="UniProtKB-UniRule"/>
</dbReference>
<dbReference type="InterPro" id="IPR044068">
    <property type="entry name" value="CB"/>
</dbReference>
<dbReference type="InterPro" id="IPR004107">
    <property type="entry name" value="Integrase_SAM-like_N"/>
</dbReference>
<feature type="domain" description="Core-binding (CB)" evidence="6">
    <location>
        <begin position="1"/>
        <end position="90"/>
    </location>
</feature>
<dbReference type="InterPro" id="IPR013762">
    <property type="entry name" value="Integrase-like_cat_sf"/>
</dbReference>
<keyword evidence="8" id="KW-1185">Reference proteome</keyword>
<dbReference type="Gene3D" id="1.10.150.130">
    <property type="match status" value="1"/>
</dbReference>